<dbReference type="RefSeq" id="WP_240255154.1">
    <property type="nucleotide sequence ID" value="NZ_JAKTTI010000012.1"/>
</dbReference>
<keyword evidence="1" id="KW-1133">Transmembrane helix</keyword>
<accession>A0AAW5DY22</accession>
<keyword evidence="1" id="KW-0472">Membrane</keyword>
<dbReference type="AlphaFoldDB" id="A0AAW5DY22"/>
<evidence type="ECO:0000313" key="3">
    <source>
        <dbReference type="Proteomes" id="UP001431131"/>
    </source>
</evidence>
<name>A0AAW5DY22_9BACI</name>
<feature type="transmembrane region" description="Helical" evidence="1">
    <location>
        <begin position="399"/>
        <end position="417"/>
    </location>
</feature>
<evidence type="ECO:0000313" key="2">
    <source>
        <dbReference type="EMBL" id="MCH1625560.1"/>
    </source>
</evidence>
<feature type="transmembrane region" description="Helical" evidence="1">
    <location>
        <begin position="369"/>
        <end position="387"/>
    </location>
</feature>
<sequence>MYKSIKLLFMLIVFLFLFGNTVLPVHAESVNIKISLEEGINGKVKRGKGFPVSIKLENSGEAFNGDLLIQYSPSYNTGGAMLVHVELPEKGSKTYQLSVPGLTEDYQSYSQNQSTIHLYKGSWMNGSEVSFKGDKTFKPKFIDSSDQVIGVLSENYDRLKELRILPGIQSEMLPLTKEQLPKKALGLEMLDYLVIDEYAVSSLDEQQQLAIKEWIRSGGVLIAGAAPDASSSYGLLYPLLPMKSEAESLGKTEFLQGATKDEISFKELNLYTGAIEEGSAILHKSDNLPATIKKPFGKGTILQTSFSLGDQPLSTWEGYSTWFSAFIKQANQSHANLYMNGQDMYDQLYWEFAETNEFFPASNYSVTQLIIFLLIYLIIIIPILYFVLRKIDKREHSWWIIPSIAILMSAVVFGIGAKDRIAKPQLNQMGVYQVKDGLLTGIQATTLLSNTSGNYKLSVPKDQFNAVPYTNNYSGFDQSIGAVVEEQRKVNEITFSHVGYWSSKTIYGEAQKETEDQFTVQLTLHNNQLKGSIQNGYPYDFEDIFIWSGNEKIEIGAMKQGETLQIDHKIKQTLLTSPSMFFNTNMYQQTDLVKMKKERLYEAANRFLSGGYNNQPLIAGVTKDPVIDVNMVGKKEKQNNLNLILSPFTVENDFSGNFTIDTGMLSTRVEVVQGLIHDSGMGSPYEIFLDDGEYNYIIQLPEQLRGKKVEFDLVNLRMNGNFLKYSILNRETGEYLPIDEKRTTFALTKENHVEQFFSKDGELLIKFHKSSNGDPYVSLPQVTVKGVVAP</sequence>
<organism evidence="2 3">
    <name type="scientific">Fredinandcohnia quinoae</name>
    <dbReference type="NCBI Taxonomy" id="2918902"/>
    <lineage>
        <taxon>Bacteria</taxon>
        <taxon>Bacillati</taxon>
        <taxon>Bacillota</taxon>
        <taxon>Bacilli</taxon>
        <taxon>Bacillales</taxon>
        <taxon>Bacillaceae</taxon>
        <taxon>Fredinandcohnia</taxon>
    </lineage>
</organism>
<reference evidence="2" key="1">
    <citation type="submission" date="2022-02" db="EMBL/GenBank/DDBJ databases">
        <title>Fredinandcohnia quinoae sp. nov. isolated from Chenopodium quinoa seeds.</title>
        <authorList>
            <person name="Saati-Santamaria Z."/>
            <person name="Flores-Felix J.D."/>
            <person name="Igual J.M."/>
            <person name="Velazquez E."/>
            <person name="Garcia-Fraile P."/>
            <person name="Martinez-Molina E."/>
        </authorList>
    </citation>
    <scope>NUCLEOTIDE SEQUENCE</scope>
    <source>
        <strain evidence="2">SECRCQ15</strain>
    </source>
</reference>
<dbReference type="Proteomes" id="UP001431131">
    <property type="component" value="Unassembled WGS sequence"/>
</dbReference>
<dbReference type="EMBL" id="JAKTTI010000012">
    <property type="protein sequence ID" value="MCH1625560.1"/>
    <property type="molecule type" value="Genomic_DNA"/>
</dbReference>
<dbReference type="SUPFAM" id="SSF52317">
    <property type="entry name" value="Class I glutamine amidotransferase-like"/>
    <property type="match status" value="1"/>
</dbReference>
<comment type="caution">
    <text evidence="2">The sequence shown here is derived from an EMBL/GenBank/DDBJ whole genome shotgun (WGS) entry which is preliminary data.</text>
</comment>
<keyword evidence="3" id="KW-1185">Reference proteome</keyword>
<evidence type="ECO:0000256" key="1">
    <source>
        <dbReference type="SAM" id="Phobius"/>
    </source>
</evidence>
<proteinExistence type="predicted"/>
<gene>
    <name evidence="2" type="ORF">MJG50_09485</name>
</gene>
<keyword evidence="1" id="KW-0812">Transmembrane</keyword>
<protein>
    <submittedName>
        <fullName evidence="2">Uncharacterized protein</fullName>
    </submittedName>
</protein>
<dbReference type="InterPro" id="IPR029062">
    <property type="entry name" value="Class_I_gatase-like"/>
</dbReference>